<dbReference type="GO" id="GO:0000155">
    <property type="term" value="F:phosphorelay sensor kinase activity"/>
    <property type="evidence" value="ECO:0007669"/>
    <property type="project" value="InterPro"/>
</dbReference>
<proteinExistence type="predicted"/>
<evidence type="ECO:0000313" key="3">
    <source>
        <dbReference type="EMBL" id="AQG81740.1"/>
    </source>
</evidence>
<evidence type="ECO:0000313" key="4">
    <source>
        <dbReference type="Proteomes" id="UP000187941"/>
    </source>
</evidence>
<dbReference type="InterPro" id="IPR010559">
    <property type="entry name" value="Sig_transdc_His_kin_internal"/>
</dbReference>
<feature type="transmembrane region" description="Helical" evidence="1">
    <location>
        <begin position="113"/>
        <end position="136"/>
    </location>
</feature>
<sequence>MVWLIYMSFPFLILSLMQVMGPRDVLKVFSIKVINDVLSIVFFYLNLHVLTPNVLKTRQLGPFILAFSVLMVLLYLADSLYFQFYLNDVLTDIARRLPTSTSMEMKPVWGVPLPIILISFLSLLMLTSVSSGLAIYRDRNQHIAAGQQMIIQKQEAELTSLKLQISPHFLFNTLNNLRWLARQKSDETEEAILRLSDMMRYMIYQVDKGPVTLAREIEYLEHYVELQTMRLTPNNRLTFRVCADDRQVLIEPLLFIHFVENAFKHGLHPEDDSPIEIRLTFSDGLLTFQTRNRILVNAAPSPDSGIGVQNIERRLALHYPDQHQLRIYQQNGLFCVDLTIQLTPEPHLARNV</sequence>
<dbReference type="GO" id="GO:0016020">
    <property type="term" value="C:membrane"/>
    <property type="evidence" value="ECO:0007669"/>
    <property type="project" value="InterPro"/>
</dbReference>
<accession>A0A1P9X279</accession>
<dbReference type="KEGG" id="smon:AWR27_22005"/>
<protein>
    <recommendedName>
        <fullName evidence="2">Signal transduction histidine kinase internal region domain-containing protein</fullName>
    </recommendedName>
</protein>
<feature type="domain" description="Signal transduction histidine kinase internal region" evidence="2">
    <location>
        <begin position="156"/>
        <end position="232"/>
    </location>
</feature>
<feature type="transmembrane region" description="Helical" evidence="1">
    <location>
        <begin position="33"/>
        <end position="51"/>
    </location>
</feature>
<evidence type="ECO:0000259" key="2">
    <source>
        <dbReference type="Pfam" id="PF06580"/>
    </source>
</evidence>
<dbReference type="AlphaFoldDB" id="A0A1P9X279"/>
<feature type="transmembrane region" description="Helical" evidence="1">
    <location>
        <begin position="63"/>
        <end position="82"/>
    </location>
</feature>
<dbReference type="Pfam" id="PF06580">
    <property type="entry name" value="His_kinase"/>
    <property type="match status" value="1"/>
</dbReference>
<dbReference type="InterPro" id="IPR050640">
    <property type="entry name" value="Bact_2-comp_sensor_kinase"/>
</dbReference>
<dbReference type="EMBL" id="CP014263">
    <property type="protein sequence ID" value="AQG81740.1"/>
    <property type="molecule type" value="Genomic_DNA"/>
</dbReference>
<dbReference type="Proteomes" id="UP000187941">
    <property type="component" value="Chromosome"/>
</dbReference>
<evidence type="ECO:0000256" key="1">
    <source>
        <dbReference type="SAM" id="Phobius"/>
    </source>
</evidence>
<dbReference type="STRING" id="1178516.AWR27_22005"/>
<dbReference type="PANTHER" id="PTHR34220:SF7">
    <property type="entry name" value="SENSOR HISTIDINE KINASE YPDA"/>
    <property type="match status" value="1"/>
</dbReference>
<name>A0A1P9X279_9BACT</name>
<keyword evidence="1" id="KW-0812">Transmembrane</keyword>
<dbReference type="PANTHER" id="PTHR34220">
    <property type="entry name" value="SENSOR HISTIDINE KINASE YPDA"/>
    <property type="match status" value="1"/>
</dbReference>
<keyword evidence="1" id="KW-0472">Membrane</keyword>
<reference evidence="3 4" key="1">
    <citation type="submission" date="2016-01" db="EMBL/GenBank/DDBJ databases">
        <authorList>
            <person name="Oliw E.H."/>
        </authorList>
    </citation>
    <scope>NUCLEOTIDE SEQUENCE [LARGE SCALE GENOMIC DNA]</scope>
    <source>
        <strain evidence="3 4">DY10</strain>
    </source>
</reference>
<organism evidence="3 4">
    <name type="scientific">Spirosoma montaniterrae</name>
    <dbReference type="NCBI Taxonomy" id="1178516"/>
    <lineage>
        <taxon>Bacteria</taxon>
        <taxon>Pseudomonadati</taxon>
        <taxon>Bacteroidota</taxon>
        <taxon>Cytophagia</taxon>
        <taxon>Cytophagales</taxon>
        <taxon>Cytophagaceae</taxon>
        <taxon>Spirosoma</taxon>
    </lineage>
</organism>
<keyword evidence="1" id="KW-1133">Transmembrane helix</keyword>
<keyword evidence="4" id="KW-1185">Reference proteome</keyword>
<gene>
    <name evidence="3" type="ORF">AWR27_22005</name>
</gene>